<dbReference type="Pfam" id="PF01475">
    <property type="entry name" value="FUR"/>
    <property type="match status" value="1"/>
</dbReference>
<comment type="caution">
    <text evidence="1">The sequence shown here is derived from an EMBL/GenBank/DDBJ whole genome shotgun (WGS) entry which is preliminary data.</text>
</comment>
<dbReference type="Gene3D" id="1.10.10.10">
    <property type="entry name" value="Winged helix-like DNA-binding domain superfamily/Winged helix DNA-binding domain"/>
    <property type="match status" value="1"/>
</dbReference>
<proteinExistence type="predicted"/>
<protein>
    <submittedName>
        <fullName evidence="1">Fur family transcriptional regulator</fullName>
    </submittedName>
</protein>
<evidence type="ECO:0000313" key="2">
    <source>
        <dbReference type="Proteomes" id="UP001644719"/>
    </source>
</evidence>
<keyword evidence="2" id="KW-1185">Reference proteome</keyword>
<dbReference type="EMBL" id="JAAITS010000032">
    <property type="protein sequence ID" value="NSG86105.1"/>
    <property type="molecule type" value="Genomic_DNA"/>
</dbReference>
<dbReference type="SUPFAM" id="SSF46785">
    <property type="entry name" value="Winged helix' DNA-binding domain"/>
    <property type="match status" value="1"/>
</dbReference>
<evidence type="ECO:0000313" key="1">
    <source>
        <dbReference type="EMBL" id="NSG86105.1"/>
    </source>
</evidence>
<dbReference type="InterPro" id="IPR002481">
    <property type="entry name" value="FUR"/>
</dbReference>
<gene>
    <name evidence="1" type="ORF">G5B17_11960</name>
</gene>
<accession>A0ABX2H7F0</accession>
<dbReference type="InterPro" id="IPR036390">
    <property type="entry name" value="WH_DNA-bd_sf"/>
</dbReference>
<dbReference type="InterPro" id="IPR036388">
    <property type="entry name" value="WH-like_DNA-bd_sf"/>
</dbReference>
<organism evidence="1 2">
    <name type="scientific">Blautia faecis</name>
    <dbReference type="NCBI Taxonomy" id="871665"/>
    <lineage>
        <taxon>Bacteria</taxon>
        <taxon>Bacillati</taxon>
        <taxon>Bacillota</taxon>
        <taxon>Clostridia</taxon>
        <taxon>Lachnospirales</taxon>
        <taxon>Lachnospiraceae</taxon>
        <taxon>Blautia</taxon>
    </lineage>
</organism>
<reference evidence="1 2" key="1">
    <citation type="journal article" date="2020" name="Cell Host Microbe">
        <title>Functional and Genomic Variation between Human-Derived Isolates of Lachnospiraceae Reveals Inter- and Intra-Species Diversity.</title>
        <authorList>
            <person name="Sorbara M.T."/>
            <person name="Littmann E.R."/>
            <person name="Fontana E."/>
            <person name="Moody T.U."/>
            <person name="Kohout C.E."/>
            <person name="Gjonbalaj M."/>
            <person name="Eaton V."/>
            <person name="Seok R."/>
            <person name="Leiner I.M."/>
            <person name="Pamer E.G."/>
        </authorList>
    </citation>
    <scope>NUCLEOTIDE SEQUENCE [LARGE SCALE GENOMIC DNA]</scope>
    <source>
        <strain evidence="1 2">MSK.17.74</strain>
    </source>
</reference>
<name>A0ABX2H7F0_9FIRM</name>
<dbReference type="Proteomes" id="UP001644719">
    <property type="component" value="Unassembled WGS sequence"/>
</dbReference>
<sequence>MQKDMILERLREQGCRITRQRQLILDIILEEECSCCKEIYYKVQEKDRNIGPATIYRMVNMLEKIGAISRKNMYRISSCAACCQENGCTVRLSDATVCKLPSEVWKQVVREGLKNMGYIGDQDIESIEMTMSKCGA</sequence>